<sequence length="435" mass="46656">MFELARWSPSGEAAPEAFASASEFLVLYQTFSLRTETAGCMVQGQPPSFAGASLNLRILQASAWCVRHLNRLEGENGWSCFSMTTRPLTSLLAPRFQSVSCIQVKLCRLQLVPGLGAPVFSASLTVAFDVGRLDSLKALKAGAVVKVFPSFQERWEEHMQTGGPEEGHDVRHLLDAMLADARPSFIPASQQALTQHRSGSRKGGQQSDMAGAAVKEEGHDVRHLLDAMLSGSRPSFIPASQQALTQHRSGSRKGGQQSDMAGAAVKEEGHDVRHLLDAMLSGSRPSFIPASQQALTQHRSGSRKGGQQSDMAGAAVKEEGHDVRHLLDAMLSGSRPSFIPASQQALTQHRSGSRKGGQQSDMAGAAVKEEGHDVRHLLDAMLADARPSFIPASQQVVFHTAPVVHTPLVMLHSVSATPVLFGISMKEPLSDDGKL</sequence>
<gene>
    <name evidence="2" type="ORF">AK812_SmicGene29601</name>
</gene>
<evidence type="ECO:0000313" key="3">
    <source>
        <dbReference type="Proteomes" id="UP000186817"/>
    </source>
</evidence>
<dbReference type="Proteomes" id="UP000186817">
    <property type="component" value="Unassembled WGS sequence"/>
</dbReference>
<reference evidence="2 3" key="1">
    <citation type="submission" date="2016-02" db="EMBL/GenBank/DDBJ databases">
        <title>Genome analysis of coral dinoflagellate symbionts highlights evolutionary adaptations to a symbiotic lifestyle.</title>
        <authorList>
            <person name="Aranda M."/>
            <person name="Li Y."/>
            <person name="Liew Y.J."/>
            <person name="Baumgarten S."/>
            <person name="Simakov O."/>
            <person name="Wilson M."/>
            <person name="Piel J."/>
            <person name="Ashoor H."/>
            <person name="Bougouffa S."/>
            <person name="Bajic V.B."/>
            <person name="Ryu T."/>
            <person name="Ravasi T."/>
            <person name="Bayer T."/>
            <person name="Micklem G."/>
            <person name="Kim H."/>
            <person name="Bhak J."/>
            <person name="Lajeunesse T.C."/>
            <person name="Voolstra C.R."/>
        </authorList>
    </citation>
    <scope>NUCLEOTIDE SEQUENCE [LARGE SCALE GENOMIC DNA]</scope>
    <source>
        <strain evidence="2 3">CCMP2467</strain>
    </source>
</reference>
<feature type="region of interest" description="Disordered" evidence="1">
    <location>
        <begin position="291"/>
        <end position="314"/>
    </location>
</feature>
<organism evidence="2 3">
    <name type="scientific">Symbiodinium microadriaticum</name>
    <name type="common">Dinoflagellate</name>
    <name type="synonym">Zooxanthella microadriatica</name>
    <dbReference type="NCBI Taxonomy" id="2951"/>
    <lineage>
        <taxon>Eukaryota</taxon>
        <taxon>Sar</taxon>
        <taxon>Alveolata</taxon>
        <taxon>Dinophyceae</taxon>
        <taxon>Suessiales</taxon>
        <taxon>Symbiodiniaceae</taxon>
        <taxon>Symbiodinium</taxon>
    </lineage>
</organism>
<dbReference type="AlphaFoldDB" id="A0A1Q9D1E3"/>
<feature type="region of interest" description="Disordered" evidence="1">
    <location>
        <begin position="240"/>
        <end position="262"/>
    </location>
</feature>
<keyword evidence="3" id="KW-1185">Reference proteome</keyword>
<feature type="compositionally biased region" description="Polar residues" evidence="1">
    <location>
        <begin position="291"/>
        <end position="310"/>
    </location>
</feature>
<feature type="compositionally biased region" description="Polar residues" evidence="1">
    <location>
        <begin position="191"/>
        <end position="208"/>
    </location>
</feature>
<feature type="compositionally biased region" description="Polar residues" evidence="1">
    <location>
        <begin position="240"/>
        <end position="259"/>
    </location>
</feature>
<evidence type="ECO:0000313" key="2">
    <source>
        <dbReference type="EMBL" id="OLP88988.1"/>
    </source>
</evidence>
<dbReference type="OrthoDB" id="10679820at2759"/>
<accession>A0A1Q9D1E3</accession>
<protein>
    <submittedName>
        <fullName evidence="2">Uncharacterized protein</fullName>
    </submittedName>
</protein>
<feature type="region of interest" description="Disordered" evidence="1">
    <location>
        <begin position="191"/>
        <end position="213"/>
    </location>
</feature>
<evidence type="ECO:0000256" key="1">
    <source>
        <dbReference type="SAM" id="MobiDB-lite"/>
    </source>
</evidence>
<proteinExistence type="predicted"/>
<dbReference type="EMBL" id="LSRX01000784">
    <property type="protein sequence ID" value="OLP88988.1"/>
    <property type="molecule type" value="Genomic_DNA"/>
</dbReference>
<name>A0A1Q9D1E3_SYMMI</name>
<comment type="caution">
    <text evidence="2">The sequence shown here is derived from an EMBL/GenBank/DDBJ whole genome shotgun (WGS) entry which is preliminary data.</text>
</comment>